<dbReference type="EMBL" id="CM008048">
    <property type="protein sequence ID" value="PAN21066.2"/>
    <property type="molecule type" value="Genomic_DNA"/>
</dbReference>
<dbReference type="Proteomes" id="UP000243499">
    <property type="component" value="Chromosome 3"/>
</dbReference>
<proteinExistence type="predicted"/>
<feature type="region of interest" description="Disordered" evidence="1">
    <location>
        <begin position="1"/>
        <end position="36"/>
    </location>
</feature>
<feature type="compositionally biased region" description="Polar residues" evidence="1">
    <location>
        <begin position="1"/>
        <end position="12"/>
    </location>
</feature>
<accession>A0A2S3HEB9</accession>
<reference evidence="2" key="1">
    <citation type="submission" date="2018-04" db="EMBL/GenBank/DDBJ databases">
        <title>WGS assembly of Panicum hallii.</title>
        <authorList>
            <person name="Lovell J."/>
            <person name="Jenkins J."/>
            <person name="Lowry D."/>
            <person name="Mamidi S."/>
            <person name="Sreedasyam A."/>
            <person name="Weng X."/>
            <person name="Barry K."/>
            <person name="Bonette J."/>
            <person name="Campitelli B."/>
            <person name="Daum C."/>
            <person name="Gordon S."/>
            <person name="Gould B."/>
            <person name="Lipzen A."/>
            <person name="Macqueen A."/>
            <person name="Palacio-Mejia J."/>
            <person name="Plott C."/>
            <person name="Shakirov E."/>
            <person name="Shu S."/>
            <person name="Yoshinaga Y."/>
            <person name="Zane M."/>
            <person name="Rokhsar D."/>
            <person name="Grimwood J."/>
            <person name="Schmutz J."/>
            <person name="Juenger T."/>
        </authorList>
    </citation>
    <scope>NUCLEOTIDE SEQUENCE [LARGE SCALE GENOMIC DNA]</scope>
    <source>
        <strain evidence="2">FIL2</strain>
    </source>
</reference>
<gene>
    <name evidence="2" type="ORF">PAHAL_3G431700</name>
</gene>
<name>A0A2S3HEB9_9POAL</name>
<evidence type="ECO:0000313" key="2">
    <source>
        <dbReference type="EMBL" id="PAN21066.2"/>
    </source>
</evidence>
<dbReference type="AlphaFoldDB" id="A0A2S3HEB9"/>
<protein>
    <submittedName>
        <fullName evidence="2">Uncharacterized protein</fullName>
    </submittedName>
</protein>
<dbReference type="Gramene" id="PAN21066">
    <property type="protein sequence ID" value="PAN21066"/>
    <property type="gene ID" value="PAHAL_3G431700"/>
</dbReference>
<organism evidence="2">
    <name type="scientific">Panicum hallii</name>
    <dbReference type="NCBI Taxonomy" id="206008"/>
    <lineage>
        <taxon>Eukaryota</taxon>
        <taxon>Viridiplantae</taxon>
        <taxon>Streptophyta</taxon>
        <taxon>Embryophyta</taxon>
        <taxon>Tracheophyta</taxon>
        <taxon>Spermatophyta</taxon>
        <taxon>Magnoliopsida</taxon>
        <taxon>Liliopsida</taxon>
        <taxon>Poales</taxon>
        <taxon>Poaceae</taxon>
        <taxon>PACMAD clade</taxon>
        <taxon>Panicoideae</taxon>
        <taxon>Panicodae</taxon>
        <taxon>Paniceae</taxon>
        <taxon>Panicinae</taxon>
        <taxon>Panicum</taxon>
        <taxon>Panicum sect. Panicum</taxon>
    </lineage>
</organism>
<evidence type="ECO:0000256" key="1">
    <source>
        <dbReference type="SAM" id="MobiDB-lite"/>
    </source>
</evidence>
<sequence length="54" mass="5632">MTSTATTHTPGPSTAARPSRVPIDSSWPESPTGTPRAVWREVHAASGSELSFPA</sequence>